<evidence type="ECO:0000313" key="4">
    <source>
        <dbReference type="Proteomes" id="UP000192738"/>
    </source>
</evidence>
<evidence type="ECO:0000256" key="1">
    <source>
        <dbReference type="ARBA" id="ARBA00023002"/>
    </source>
</evidence>
<dbReference type="PANTHER" id="PTHR42949:SF3">
    <property type="entry name" value="ANAEROBIC GLYCEROL-3-PHOSPHATE DEHYDROGENASE SUBUNIT B"/>
    <property type="match status" value="1"/>
</dbReference>
<evidence type="ECO:0000259" key="2">
    <source>
        <dbReference type="Pfam" id="PF17806"/>
    </source>
</evidence>
<dbReference type="RefSeq" id="WP_084574512.1">
    <property type="nucleotide sequence ID" value="NZ_CP155572.1"/>
</dbReference>
<dbReference type="GO" id="GO:0016491">
    <property type="term" value="F:oxidoreductase activity"/>
    <property type="evidence" value="ECO:0007669"/>
    <property type="project" value="UniProtKB-KW"/>
</dbReference>
<protein>
    <submittedName>
        <fullName evidence="3">BFD-like [2Fe-2S] binding domain-containing protein</fullName>
    </submittedName>
</protein>
<dbReference type="InterPro" id="IPR051691">
    <property type="entry name" value="Metab_Enz_Cyan_OpOx_G3PDH"/>
</dbReference>
<sequence>MDKEKIILCRCDNFTLADLHRLLDSGVTSMQEIKRHKRCTMGPCQGRTCKEMIAREIANYLHKRIDELDVPVSRIPIKPITLGQIIGGIEK</sequence>
<keyword evidence="1" id="KW-0560">Oxidoreductase</keyword>
<dbReference type="PANTHER" id="PTHR42949">
    <property type="entry name" value="ANAEROBIC GLYCEROL-3-PHOSPHATE DEHYDROGENASE SUBUNIT B"/>
    <property type="match status" value="1"/>
</dbReference>
<gene>
    <name evidence="3" type="ORF">SAMN04488500_103176</name>
</gene>
<evidence type="ECO:0000313" key="3">
    <source>
        <dbReference type="EMBL" id="SMC45940.1"/>
    </source>
</evidence>
<dbReference type="Gene3D" id="1.10.10.1100">
    <property type="entry name" value="BFD-like [2Fe-2S]-binding domain"/>
    <property type="match status" value="1"/>
</dbReference>
<keyword evidence="4" id="KW-1185">Reference proteome</keyword>
<dbReference type="Pfam" id="PF17806">
    <property type="entry name" value="SO_alpha_A3"/>
    <property type="match status" value="1"/>
</dbReference>
<proteinExistence type="predicted"/>
<feature type="domain" description="SoxA A3" evidence="2">
    <location>
        <begin position="13"/>
        <end position="85"/>
    </location>
</feature>
<dbReference type="EMBL" id="FWXI01000003">
    <property type="protein sequence ID" value="SMC45940.1"/>
    <property type="molecule type" value="Genomic_DNA"/>
</dbReference>
<organism evidence="3 4">
    <name type="scientific">Sporomusa malonica</name>
    <dbReference type="NCBI Taxonomy" id="112901"/>
    <lineage>
        <taxon>Bacteria</taxon>
        <taxon>Bacillati</taxon>
        <taxon>Bacillota</taxon>
        <taxon>Negativicutes</taxon>
        <taxon>Selenomonadales</taxon>
        <taxon>Sporomusaceae</taxon>
        <taxon>Sporomusa</taxon>
    </lineage>
</organism>
<dbReference type="InterPro" id="IPR041854">
    <property type="entry name" value="BFD-like_2Fe2S-bd_dom_sf"/>
</dbReference>
<dbReference type="Proteomes" id="UP000192738">
    <property type="component" value="Unassembled WGS sequence"/>
</dbReference>
<dbReference type="InterPro" id="IPR041117">
    <property type="entry name" value="SoxA_A3"/>
</dbReference>
<name>A0A1W1ZC01_9FIRM</name>
<dbReference type="OrthoDB" id="9801699at2"/>
<dbReference type="AlphaFoldDB" id="A0A1W1ZC01"/>
<dbReference type="STRING" id="112901.SAMN04488500_103176"/>
<accession>A0A1W1ZC01</accession>
<reference evidence="3 4" key="1">
    <citation type="submission" date="2017-04" db="EMBL/GenBank/DDBJ databases">
        <authorList>
            <person name="Afonso C.L."/>
            <person name="Miller P.J."/>
            <person name="Scott M.A."/>
            <person name="Spackman E."/>
            <person name="Goraichik I."/>
            <person name="Dimitrov K.M."/>
            <person name="Suarez D.L."/>
            <person name="Swayne D.E."/>
        </authorList>
    </citation>
    <scope>NUCLEOTIDE SEQUENCE [LARGE SCALE GENOMIC DNA]</scope>
    <source>
        <strain evidence="3 4">DSM 5090</strain>
    </source>
</reference>